<gene>
    <name evidence="1" type="ORF">CLV51_10386</name>
</gene>
<name>A0A2P8HIV6_CHINA</name>
<dbReference type="InterPro" id="IPR011990">
    <property type="entry name" value="TPR-like_helical_dom_sf"/>
</dbReference>
<dbReference type="Pfam" id="PF12771">
    <property type="entry name" value="SusD-like_2"/>
    <property type="match status" value="1"/>
</dbReference>
<evidence type="ECO:0000313" key="2">
    <source>
        <dbReference type="Proteomes" id="UP000240971"/>
    </source>
</evidence>
<reference evidence="1 2" key="1">
    <citation type="submission" date="2018-03" db="EMBL/GenBank/DDBJ databases">
        <title>Genomic Encyclopedia of Archaeal and Bacterial Type Strains, Phase II (KMG-II): from individual species to whole genera.</title>
        <authorList>
            <person name="Goeker M."/>
        </authorList>
    </citation>
    <scope>NUCLEOTIDE SEQUENCE [LARGE SCALE GENOMIC DNA]</scope>
    <source>
        <strain evidence="1 2">DSM 24859</strain>
    </source>
</reference>
<evidence type="ECO:0000313" key="1">
    <source>
        <dbReference type="EMBL" id="PSL46110.1"/>
    </source>
</evidence>
<organism evidence="1 2">
    <name type="scientific">Chitinophaga niastensis</name>
    <dbReference type="NCBI Taxonomy" id="536980"/>
    <lineage>
        <taxon>Bacteria</taxon>
        <taxon>Pseudomonadati</taxon>
        <taxon>Bacteroidota</taxon>
        <taxon>Chitinophagia</taxon>
        <taxon>Chitinophagales</taxon>
        <taxon>Chitinophagaceae</taxon>
        <taxon>Chitinophaga</taxon>
    </lineage>
</organism>
<dbReference type="EMBL" id="PYAW01000003">
    <property type="protein sequence ID" value="PSL46110.1"/>
    <property type="molecule type" value="Genomic_DNA"/>
</dbReference>
<dbReference type="AlphaFoldDB" id="A0A2P8HIV6"/>
<comment type="caution">
    <text evidence="1">The sequence shown here is derived from an EMBL/GenBank/DDBJ whole genome shotgun (WGS) entry which is preliminary data.</text>
</comment>
<dbReference type="RefSeq" id="WP_158267031.1">
    <property type="nucleotide sequence ID" value="NZ_PYAW01000003.1"/>
</dbReference>
<dbReference type="OrthoDB" id="614457at2"/>
<accession>A0A2P8HIV6</accession>
<dbReference type="Gene3D" id="1.25.40.390">
    <property type="match status" value="1"/>
</dbReference>
<dbReference type="InterPro" id="IPR041662">
    <property type="entry name" value="SusD-like_2"/>
</dbReference>
<keyword evidence="2" id="KW-1185">Reference proteome</keyword>
<dbReference type="SUPFAM" id="SSF48452">
    <property type="entry name" value="TPR-like"/>
    <property type="match status" value="1"/>
</dbReference>
<protein>
    <submittedName>
        <fullName evidence="1">SusD-like starch-binding protein associating with outer membrane</fullName>
    </submittedName>
</protein>
<sequence length="467" mass="50848">MTKINAYILSLLLIVSATGCKKFLDINQDPSNPKDVPAPLMLAPLEASISNSIAAGSASMLITSWMQQTTQNQAVPNTDVYQVNNGTFDGYWSAFYATTLINLQLLQHKAQAGNNTTYDGIAKVLFAYTLGNTTDLWGDVPDSKALQGSDVLRPSYDSQEQIYTHLQVLLDSAILQLTAKQGVQPHGDDYFYQGNTDKWIRAAYLLKARFYMHLSKAPGHTAAAQADLALAALGLAMQSNADDMVFPYTGTANTLNPVYQNFSTASSSTSVISSKVVDSLVNRKDPRLSKLVAPAVSDGAYRGRNCGAAPDPDITIFSTPGSFYGNPASGCYILNYTEAIFLKAEATLVKSGYAAASDIYRTGIKTHFMKLGIDTTGAAAQAYLMARGSLSATDAWEKLMDEKATASFLSIENYTDWRRTGYPALKLVQNAVTTTIPTRFQYPLTELTSNQQPQQSAKITDKLWWNQ</sequence>
<dbReference type="PROSITE" id="PS51257">
    <property type="entry name" value="PROKAR_LIPOPROTEIN"/>
    <property type="match status" value="1"/>
</dbReference>
<proteinExistence type="predicted"/>
<dbReference type="Proteomes" id="UP000240971">
    <property type="component" value="Unassembled WGS sequence"/>
</dbReference>